<accession>A0A183L1G6</accession>
<evidence type="ECO:0000256" key="6">
    <source>
        <dbReference type="SAM" id="Phobius"/>
    </source>
</evidence>
<feature type="transmembrane region" description="Helical" evidence="6">
    <location>
        <begin position="6"/>
        <end position="27"/>
    </location>
</feature>
<keyword evidence="6" id="KW-0812">Transmembrane</keyword>
<dbReference type="InterPro" id="IPR035983">
    <property type="entry name" value="Hect_E3_ubiquitin_ligase"/>
</dbReference>
<protein>
    <recommendedName>
        <fullName evidence="2">HECT-type E3 ubiquitin transferase</fullName>
        <ecNumber evidence="2">2.3.2.26</ecNumber>
    </recommendedName>
</protein>
<sequence length="72" mass="8455">MFFLNNFLKLWLCVGILCMCTLCFHYCDFFHFRLPSAHTCFNILLLPEYQSLEKLQQSLLLAITHCKGFGMS</sequence>
<dbReference type="STRING" id="6186.A0A183L1G6"/>
<organism evidence="10">
    <name type="scientific">Schistosoma curassoni</name>
    <dbReference type="NCBI Taxonomy" id="6186"/>
    <lineage>
        <taxon>Eukaryota</taxon>
        <taxon>Metazoa</taxon>
        <taxon>Spiralia</taxon>
        <taxon>Lophotrochozoa</taxon>
        <taxon>Platyhelminthes</taxon>
        <taxon>Trematoda</taxon>
        <taxon>Digenea</taxon>
        <taxon>Strigeidida</taxon>
        <taxon>Schistosomatoidea</taxon>
        <taxon>Schistosomatidae</taxon>
        <taxon>Schistosoma</taxon>
    </lineage>
</organism>
<keyword evidence="4 5" id="KW-0833">Ubl conjugation pathway</keyword>
<proteinExistence type="predicted"/>
<dbReference type="PANTHER" id="PTHR45700:SF8">
    <property type="entry name" value="HECT-TYPE E3 UBIQUITIN TRANSFERASE"/>
    <property type="match status" value="1"/>
</dbReference>
<reference evidence="10" key="1">
    <citation type="submission" date="2016-06" db="UniProtKB">
        <authorList>
            <consortium name="WormBaseParasite"/>
        </authorList>
    </citation>
    <scope>IDENTIFICATION</scope>
</reference>
<dbReference type="Gene3D" id="3.30.2410.10">
    <property type="entry name" value="Hect, E3 ligase catalytic domain"/>
    <property type="match status" value="1"/>
</dbReference>
<dbReference type="InterPro" id="IPR044611">
    <property type="entry name" value="E3A/B/C-like"/>
</dbReference>
<dbReference type="Proteomes" id="UP000279833">
    <property type="component" value="Unassembled WGS sequence"/>
</dbReference>
<dbReference type="WBParaSite" id="SCUD_0002116901-mRNA-1">
    <property type="protein sequence ID" value="SCUD_0002116901-mRNA-1"/>
    <property type="gene ID" value="SCUD_0002116901"/>
</dbReference>
<evidence type="ECO:0000313" key="10">
    <source>
        <dbReference type="WBParaSite" id="SCUD_0002116901-mRNA-1"/>
    </source>
</evidence>
<comment type="catalytic activity">
    <reaction evidence="1">
        <text>S-ubiquitinyl-[E2 ubiquitin-conjugating enzyme]-L-cysteine + [acceptor protein]-L-lysine = [E2 ubiquitin-conjugating enzyme]-L-cysteine + N(6)-ubiquitinyl-[acceptor protein]-L-lysine.</text>
        <dbReference type="EC" id="2.3.2.26"/>
    </reaction>
</comment>
<evidence type="ECO:0000313" key="8">
    <source>
        <dbReference type="EMBL" id="VDP74560.1"/>
    </source>
</evidence>
<evidence type="ECO:0000313" key="9">
    <source>
        <dbReference type="Proteomes" id="UP000279833"/>
    </source>
</evidence>
<dbReference type="EMBL" id="UZAK01045929">
    <property type="protein sequence ID" value="VDP74560.1"/>
    <property type="molecule type" value="Genomic_DNA"/>
</dbReference>
<keyword evidence="6" id="KW-0472">Membrane</keyword>
<dbReference type="InterPro" id="IPR000569">
    <property type="entry name" value="HECT_dom"/>
</dbReference>
<keyword evidence="3" id="KW-0808">Transferase</keyword>
<keyword evidence="6" id="KW-1133">Transmembrane helix</keyword>
<name>A0A183L1G6_9TREM</name>
<evidence type="ECO:0000256" key="5">
    <source>
        <dbReference type="PROSITE-ProRule" id="PRU00104"/>
    </source>
</evidence>
<evidence type="ECO:0000256" key="3">
    <source>
        <dbReference type="ARBA" id="ARBA00022679"/>
    </source>
</evidence>
<gene>
    <name evidence="8" type="ORF">SCUD_LOCUS21166</name>
</gene>
<dbReference type="GO" id="GO:0061630">
    <property type="term" value="F:ubiquitin protein ligase activity"/>
    <property type="evidence" value="ECO:0007669"/>
    <property type="project" value="UniProtKB-EC"/>
</dbReference>
<dbReference type="SUPFAM" id="SSF56204">
    <property type="entry name" value="Hect, E3 ligase catalytic domain"/>
    <property type="match status" value="1"/>
</dbReference>
<evidence type="ECO:0000256" key="2">
    <source>
        <dbReference type="ARBA" id="ARBA00012485"/>
    </source>
</evidence>
<dbReference type="GO" id="GO:0000209">
    <property type="term" value="P:protein polyubiquitination"/>
    <property type="evidence" value="ECO:0007669"/>
    <property type="project" value="InterPro"/>
</dbReference>
<dbReference type="Pfam" id="PF00632">
    <property type="entry name" value="HECT"/>
    <property type="match status" value="1"/>
</dbReference>
<evidence type="ECO:0000259" key="7">
    <source>
        <dbReference type="PROSITE" id="PS50237"/>
    </source>
</evidence>
<evidence type="ECO:0000256" key="4">
    <source>
        <dbReference type="ARBA" id="ARBA00022786"/>
    </source>
</evidence>
<feature type="active site" description="Glycyl thioester intermediate" evidence="5">
    <location>
        <position position="40"/>
    </location>
</feature>
<evidence type="ECO:0000256" key="1">
    <source>
        <dbReference type="ARBA" id="ARBA00000885"/>
    </source>
</evidence>
<reference evidence="8 9" key="2">
    <citation type="submission" date="2018-11" db="EMBL/GenBank/DDBJ databases">
        <authorList>
            <consortium name="Pathogen Informatics"/>
        </authorList>
    </citation>
    <scope>NUCLEOTIDE SEQUENCE [LARGE SCALE GENOMIC DNA]</scope>
    <source>
        <strain evidence="8">Dakar</strain>
        <strain evidence="9">Dakar, Senegal</strain>
    </source>
</reference>
<feature type="domain" description="HECT" evidence="7">
    <location>
        <begin position="33"/>
        <end position="72"/>
    </location>
</feature>
<dbReference type="AlphaFoldDB" id="A0A183L1G6"/>
<keyword evidence="9" id="KW-1185">Reference proteome</keyword>
<dbReference type="EC" id="2.3.2.26" evidence="2"/>
<dbReference type="PANTHER" id="PTHR45700">
    <property type="entry name" value="UBIQUITIN-PROTEIN LIGASE E3C"/>
    <property type="match status" value="1"/>
</dbReference>
<dbReference type="PROSITE" id="PS50237">
    <property type="entry name" value="HECT"/>
    <property type="match status" value="1"/>
</dbReference>